<dbReference type="AlphaFoldDB" id="A0A3E0WKJ6"/>
<reference evidence="2 3" key="1">
    <citation type="submission" date="2017-05" db="EMBL/GenBank/DDBJ databases">
        <title>Virgibacillus sp. AK90 isolated from a saltern of Kakinada, India.</title>
        <authorList>
            <person name="Gupta V."/>
            <person name="Sidhu C."/>
            <person name="Korpole S."/>
            <person name="Pinnaka A.K."/>
        </authorList>
    </citation>
    <scope>NUCLEOTIDE SEQUENCE [LARGE SCALE GENOMIC DNA]</scope>
    <source>
        <strain evidence="2 3">AK90</strain>
    </source>
</reference>
<sequence length="60" mass="7449">MVYRIRNTKHSPIMTWLSQFFLTLYGKIILVLFENNFWKAKIFWIIMLEYKENRIMFDVG</sequence>
<gene>
    <name evidence="2" type="ORF">CAI16_14505</name>
</gene>
<name>A0A3E0WKJ6_9BACI</name>
<feature type="transmembrane region" description="Helical" evidence="1">
    <location>
        <begin position="13"/>
        <end position="33"/>
    </location>
</feature>
<dbReference type="EMBL" id="NFZX01000036">
    <property type="protein sequence ID" value="RFA33482.1"/>
    <property type="molecule type" value="Genomic_DNA"/>
</dbReference>
<evidence type="ECO:0000313" key="2">
    <source>
        <dbReference type="EMBL" id="RFA33482.1"/>
    </source>
</evidence>
<comment type="caution">
    <text evidence="2">The sequence shown here is derived from an EMBL/GenBank/DDBJ whole genome shotgun (WGS) entry which is preliminary data.</text>
</comment>
<keyword evidence="1" id="KW-0472">Membrane</keyword>
<accession>A0A3E0WKJ6</accession>
<protein>
    <submittedName>
        <fullName evidence="2">Uncharacterized protein</fullName>
    </submittedName>
</protein>
<dbReference type="Proteomes" id="UP000256488">
    <property type="component" value="Unassembled WGS sequence"/>
</dbReference>
<proteinExistence type="predicted"/>
<keyword evidence="1" id="KW-1133">Transmembrane helix</keyword>
<evidence type="ECO:0000256" key="1">
    <source>
        <dbReference type="SAM" id="Phobius"/>
    </source>
</evidence>
<evidence type="ECO:0000313" key="3">
    <source>
        <dbReference type="Proteomes" id="UP000256488"/>
    </source>
</evidence>
<keyword evidence="1" id="KW-0812">Transmembrane</keyword>
<organism evidence="2 3">
    <name type="scientific">Virgibacillus dokdonensis</name>
    <dbReference type="NCBI Taxonomy" id="302167"/>
    <lineage>
        <taxon>Bacteria</taxon>
        <taxon>Bacillati</taxon>
        <taxon>Bacillota</taxon>
        <taxon>Bacilli</taxon>
        <taxon>Bacillales</taxon>
        <taxon>Bacillaceae</taxon>
        <taxon>Virgibacillus</taxon>
    </lineage>
</organism>